<comment type="caution">
    <text evidence="2">The sequence shown here is derived from an EMBL/GenBank/DDBJ whole genome shotgun (WGS) entry which is preliminary data.</text>
</comment>
<sequence length="741" mass="83881">MDLVDWLASLLPNRSCQRRNRGDLCLHRDLLLYAQEHFRDVCEVLESVFLDQANEVMPFPCSLVVVHGESKTLHLNRCSSILASASELLAASDEQGKVVLDDILDMMWCSGQWPTPRGNLHPTCLMCGRLVCGPHKQMVQRLEAGPVRRLQDGTPFLRLNPGRMCRRISGPWALPEAEKDPAPWLPQETEALVSAVRSCGHLGWAAVQQQLESQGFARTEAQCQVQWRQVSQPLSTTDVIDLSAADETKLRETGDGTVGRRWQWRDEAINAEMQLLLSSDSERVELQELGTGLIVFSPLLSCYLSSASISHPPSTLLPETIQEDFLIGLSAFFRTPMIDRTGLLNKDCSLRLTVLEPMPDKDPSFCTPLGAVMDGRAKELIERAQAQRCKLEVLWSGGIDSTSLLVALLQTLFPDWRPWKPKSSPQGDPRFHTFPGIVVRCSADSIAEYPWFHENVLLPLHEAGAIDMQPMADAEEVSMLWEAPSSRIAVTGECGDQIFGSQLLEAAFVKSELRALYEHGLDAAWEDTVLHALLDMGIVRLDCKERWLRWFRPFVERCPLPVYSAFDLLWWLNVSCKWQTVCLRLFQRRPQLRSSDLKRLAHFFQTEEFQQWSFVPGNHAAKMKDHQKWSTYKQPLKDYILEFTQDREYCDSKLKVGSLCQVNDASRFVIMGIDDKLNVLRFGHTCLSARQMDKRYPDCALQRAFLRNRCIASAAVAPIESPNVLSHAQPDSPRPGLTVCW</sequence>
<evidence type="ECO:0000259" key="1">
    <source>
        <dbReference type="PROSITE" id="PS50090"/>
    </source>
</evidence>
<protein>
    <recommendedName>
        <fullName evidence="1">Myb-like domain-containing protein</fullName>
    </recommendedName>
</protein>
<gene>
    <name evidence="2" type="ORF">SNEC2469_LOCUS11466</name>
</gene>
<dbReference type="EMBL" id="CAJNJA010018190">
    <property type="protein sequence ID" value="CAE7417355.1"/>
    <property type="molecule type" value="Genomic_DNA"/>
</dbReference>
<evidence type="ECO:0000313" key="3">
    <source>
        <dbReference type="Proteomes" id="UP000601435"/>
    </source>
</evidence>
<reference evidence="2" key="1">
    <citation type="submission" date="2021-02" db="EMBL/GenBank/DDBJ databases">
        <authorList>
            <person name="Dougan E. K."/>
            <person name="Rhodes N."/>
            <person name="Thang M."/>
            <person name="Chan C."/>
        </authorList>
    </citation>
    <scope>NUCLEOTIDE SEQUENCE</scope>
</reference>
<proteinExistence type="predicted"/>
<feature type="domain" description="Myb-like" evidence="1">
    <location>
        <begin position="176"/>
        <end position="231"/>
    </location>
</feature>
<name>A0A812R3H2_9DINO</name>
<accession>A0A812R3H2</accession>
<dbReference type="PROSITE" id="PS50090">
    <property type="entry name" value="MYB_LIKE"/>
    <property type="match status" value="1"/>
</dbReference>
<dbReference type="AlphaFoldDB" id="A0A812R3H2"/>
<dbReference type="SUPFAM" id="SSF46689">
    <property type="entry name" value="Homeodomain-like"/>
    <property type="match status" value="1"/>
</dbReference>
<keyword evidence="3" id="KW-1185">Reference proteome</keyword>
<dbReference type="InterPro" id="IPR001005">
    <property type="entry name" value="SANT/Myb"/>
</dbReference>
<dbReference type="OrthoDB" id="407348at2759"/>
<organism evidence="2 3">
    <name type="scientific">Symbiodinium necroappetens</name>
    <dbReference type="NCBI Taxonomy" id="1628268"/>
    <lineage>
        <taxon>Eukaryota</taxon>
        <taxon>Sar</taxon>
        <taxon>Alveolata</taxon>
        <taxon>Dinophyceae</taxon>
        <taxon>Suessiales</taxon>
        <taxon>Symbiodiniaceae</taxon>
        <taxon>Symbiodinium</taxon>
    </lineage>
</organism>
<dbReference type="SMART" id="SM00717">
    <property type="entry name" value="SANT"/>
    <property type="match status" value="1"/>
</dbReference>
<dbReference type="InterPro" id="IPR009057">
    <property type="entry name" value="Homeodomain-like_sf"/>
</dbReference>
<dbReference type="Proteomes" id="UP000601435">
    <property type="component" value="Unassembled WGS sequence"/>
</dbReference>
<dbReference type="Gene3D" id="1.10.10.60">
    <property type="entry name" value="Homeodomain-like"/>
    <property type="match status" value="1"/>
</dbReference>
<evidence type="ECO:0000313" key="2">
    <source>
        <dbReference type="EMBL" id="CAE7417355.1"/>
    </source>
</evidence>
<dbReference type="CDD" id="cd00167">
    <property type="entry name" value="SANT"/>
    <property type="match status" value="1"/>
</dbReference>